<proteinExistence type="predicted"/>
<evidence type="ECO:0000313" key="3">
    <source>
        <dbReference type="EMBL" id="KAK7056473.1"/>
    </source>
</evidence>
<feature type="region of interest" description="Disordered" evidence="1">
    <location>
        <begin position="1"/>
        <end position="34"/>
    </location>
</feature>
<feature type="region of interest" description="Disordered" evidence="1">
    <location>
        <begin position="49"/>
        <end position="70"/>
    </location>
</feature>
<dbReference type="EMBL" id="JAYKXP010000007">
    <property type="protein sequence ID" value="KAK7056473.1"/>
    <property type="molecule type" value="Genomic_DNA"/>
</dbReference>
<sequence length="865" mass="97814">MASEHSASPAPVSQNVSENVSESGSSLPYSPNYPITPKPFRPNLEMYQASVNSTPPNQGSADHVATDEQHQRVHVEPFLKHDLKHDKLVDVDEFIRHALQLRNLSEREEQVLTSIVTSKEFTAHIDNYCKEVQREEKRYPLFVAMFNYAIKRMVDEGITENALGLIAHYNDRAISGSKGERKPDIGLLMERIAVYGRLGIDPAKNMNAAERKEVEKKVALAVSKAPKDRFAWGDLLSFAEFKLLKKSIKKAEKKAEPEASNASSKKATSSKSTQATSAKSSTMVAGSSKTPVLAKPKPKKLILTKGMHGTVELMQANDFPYSTGKLPAVLVHKKALTKTHMSVSSSGKSSGSKRERSDSSSDDSQRPPAKRPAIQDDNPLPDGALQCAGYALEMFNHGSVHTHVIGTLFHDDKMRLLLYTRSRSCRTKPFSFINNPFKFLVIIFALSKLSLPQWGVLDLITPRYLVEFRKRSLRVADYGLLKTKGTRYLKLGEHVFHVLEVLVFPRGLIGRGTWTILLQRIDGTRWVLKLACQAESREPEWKFLDTVHDFVAEKPEERKWILNHLPKMLLKQDIALDVVDFEALLGSNGDPKDFGYEPRVMRAIVYEQLYPIHTLHLPGLFKKVFLDTIECHEWLTKHLHILHRDISVGNLMYRISDDNQVYGVLNDFDLARFVDKQDPKPSSKHRTGTKPFVAIDLLDTAGDIICHHVRHDLESFFYVFVWIVTRFHEGEEIDNAPFMEWATGTWGEVSLKKNAFLKPKSKISVTETYAPLQELVDEWKKMWFEAVNVKDQVDGKIASAEVLATYDEETLGGRITYEKIRDLFNKYPLDLEDVVLAEDVPTEVMEDANDDGSDDGEADVESEDE</sequence>
<accession>A0AAW0DYZ0</accession>
<dbReference type="PANTHER" id="PTHR38248:SF2">
    <property type="entry name" value="FUNK1 11"/>
    <property type="match status" value="1"/>
</dbReference>
<protein>
    <recommendedName>
        <fullName evidence="2">Fungal-type protein kinase domain-containing protein</fullName>
    </recommendedName>
</protein>
<dbReference type="PANTHER" id="PTHR38248">
    <property type="entry name" value="FUNK1 6"/>
    <property type="match status" value="1"/>
</dbReference>
<dbReference type="Pfam" id="PF17667">
    <property type="entry name" value="Pkinase_fungal"/>
    <property type="match status" value="1"/>
</dbReference>
<feature type="compositionally biased region" description="Low complexity" evidence="1">
    <location>
        <begin position="258"/>
        <end position="282"/>
    </location>
</feature>
<evidence type="ECO:0000313" key="4">
    <source>
        <dbReference type="Proteomes" id="UP001383192"/>
    </source>
</evidence>
<dbReference type="AlphaFoldDB" id="A0AAW0DYZ0"/>
<dbReference type="InterPro" id="IPR040976">
    <property type="entry name" value="Pkinase_fungal"/>
</dbReference>
<dbReference type="Proteomes" id="UP001383192">
    <property type="component" value="Unassembled WGS sequence"/>
</dbReference>
<dbReference type="InterPro" id="IPR011009">
    <property type="entry name" value="Kinase-like_dom_sf"/>
</dbReference>
<dbReference type="Gene3D" id="1.10.510.10">
    <property type="entry name" value="Transferase(Phosphotransferase) domain 1"/>
    <property type="match status" value="1"/>
</dbReference>
<dbReference type="SUPFAM" id="SSF56112">
    <property type="entry name" value="Protein kinase-like (PK-like)"/>
    <property type="match status" value="1"/>
</dbReference>
<feature type="compositionally biased region" description="Polar residues" evidence="1">
    <location>
        <begin position="49"/>
        <end position="60"/>
    </location>
</feature>
<feature type="region of interest" description="Disordered" evidence="1">
    <location>
        <begin position="252"/>
        <end position="299"/>
    </location>
</feature>
<feature type="region of interest" description="Disordered" evidence="1">
    <location>
        <begin position="842"/>
        <end position="865"/>
    </location>
</feature>
<comment type="caution">
    <text evidence="3">The sequence shown here is derived from an EMBL/GenBank/DDBJ whole genome shotgun (WGS) entry which is preliminary data.</text>
</comment>
<keyword evidence="4" id="KW-1185">Reference proteome</keyword>
<reference evidence="3 4" key="1">
    <citation type="submission" date="2024-01" db="EMBL/GenBank/DDBJ databases">
        <title>A draft genome for a cacao thread blight-causing isolate of Paramarasmius palmivorus.</title>
        <authorList>
            <person name="Baruah I.K."/>
            <person name="Bukari Y."/>
            <person name="Amoako-Attah I."/>
            <person name="Meinhardt L.W."/>
            <person name="Bailey B.A."/>
            <person name="Cohen S.P."/>
        </authorList>
    </citation>
    <scope>NUCLEOTIDE SEQUENCE [LARGE SCALE GENOMIC DNA]</scope>
    <source>
        <strain evidence="3 4">GH-12</strain>
    </source>
</reference>
<evidence type="ECO:0000259" key="2">
    <source>
        <dbReference type="Pfam" id="PF17667"/>
    </source>
</evidence>
<feature type="domain" description="Fungal-type protein kinase" evidence="2">
    <location>
        <begin position="379"/>
        <end position="724"/>
    </location>
</feature>
<name>A0AAW0DYZ0_9AGAR</name>
<feature type="region of interest" description="Disordered" evidence="1">
    <location>
        <begin position="339"/>
        <end position="381"/>
    </location>
</feature>
<gene>
    <name evidence="3" type="ORF">VNI00_003028</name>
</gene>
<evidence type="ECO:0000256" key="1">
    <source>
        <dbReference type="SAM" id="MobiDB-lite"/>
    </source>
</evidence>
<feature type="compositionally biased region" description="Low complexity" evidence="1">
    <location>
        <begin position="12"/>
        <end position="26"/>
    </location>
</feature>
<feature type="compositionally biased region" description="Basic and acidic residues" evidence="1">
    <location>
        <begin position="352"/>
        <end position="365"/>
    </location>
</feature>
<organism evidence="3 4">
    <name type="scientific">Paramarasmius palmivorus</name>
    <dbReference type="NCBI Taxonomy" id="297713"/>
    <lineage>
        <taxon>Eukaryota</taxon>
        <taxon>Fungi</taxon>
        <taxon>Dikarya</taxon>
        <taxon>Basidiomycota</taxon>
        <taxon>Agaricomycotina</taxon>
        <taxon>Agaricomycetes</taxon>
        <taxon>Agaricomycetidae</taxon>
        <taxon>Agaricales</taxon>
        <taxon>Marasmiineae</taxon>
        <taxon>Marasmiaceae</taxon>
        <taxon>Paramarasmius</taxon>
    </lineage>
</organism>